<dbReference type="NCBIfam" id="NF047646">
    <property type="entry name" value="REP_Tyr_transpos"/>
    <property type="match status" value="1"/>
</dbReference>
<protein>
    <recommendedName>
        <fullName evidence="1">Transposase IS200-like domain-containing protein</fullName>
    </recommendedName>
</protein>
<dbReference type="Proteomes" id="UP000051802">
    <property type="component" value="Unassembled WGS sequence"/>
</dbReference>
<evidence type="ECO:0000259" key="1">
    <source>
        <dbReference type="SMART" id="SM01321"/>
    </source>
</evidence>
<dbReference type="GO" id="GO:0004803">
    <property type="term" value="F:transposase activity"/>
    <property type="evidence" value="ECO:0007669"/>
    <property type="project" value="InterPro"/>
</dbReference>
<dbReference type="SUPFAM" id="SSF143422">
    <property type="entry name" value="Transposase IS200-like"/>
    <property type="match status" value="1"/>
</dbReference>
<dbReference type="InterPro" id="IPR052715">
    <property type="entry name" value="RAYT_transposase"/>
</dbReference>
<sequence length="136" mass="15400">MTTFTVRRQPLFADWRCAWAACASLRVSARQHDAELLCWVLMPDHWHGLVRLGGNADLPALMHVIKRASARAANLARGHGGAIWEPGYWARALRQDEDAAIAARYVVQQPVRARLARRAAEYPYWDALWLDRGRAA</sequence>
<organism evidence="2 3">
    <name type="scientific">Stenotrophomonas panacihumi</name>
    <dbReference type="NCBI Taxonomy" id="676599"/>
    <lineage>
        <taxon>Bacteria</taxon>
        <taxon>Pseudomonadati</taxon>
        <taxon>Pseudomonadota</taxon>
        <taxon>Gammaproteobacteria</taxon>
        <taxon>Lysobacterales</taxon>
        <taxon>Lysobacteraceae</taxon>
        <taxon>Stenotrophomonas</taxon>
    </lineage>
</organism>
<dbReference type="InterPro" id="IPR002686">
    <property type="entry name" value="Transposase_17"/>
</dbReference>
<dbReference type="SMART" id="SM01321">
    <property type="entry name" value="Y1_Tnp"/>
    <property type="match status" value="1"/>
</dbReference>
<dbReference type="GO" id="GO:0006313">
    <property type="term" value="P:DNA transposition"/>
    <property type="evidence" value="ECO:0007669"/>
    <property type="project" value="InterPro"/>
</dbReference>
<dbReference type="InterPro" id="IPR036515">
    <property type="entry name" value="Transposase_17_sf"/>
</dbReference>
<gene>
    <name evidence="2" type="ORF">ARC20_06460</name>
</gene>
<dbReference type="AlphaFoldDB" id="A0A0R0ALL9"/>
<comment type="caution">
    <text evidence="2">The sequence shown here is derived from an EMBL/GenBank/DDBJ whole genome shotgun (WGS) entry which is preliminary data.</text>
</comment>
<accession>A0A0R0ALL9</accession>
<dbReference type="EMBL" id="LLXU01000058">
    <property type="protein sequence ID" value="KRG46125.1"/>
    <property type="molecule type" value="Genomic_DNA"/>
</dbReference>
<proteinExistence type="predicted"/>
<name>A0A0R0ALL9_9GAMM</name>
<evidence type="ECO:0000313" key="2">
    <source>
        <dbReference type="EMBL" id="KRG46125.1"/>
    </source>
</evidence>
<dbReference type="PANTHER" id="PTHR36966:SF1">
    <property type="entry name" value="REP-ASSOCIATED TYROSINE TRANSPOSASE"/>
    <property type="match status" value="1"/>
</dbReference>
<dbReference type="GO" id="GO:0043565">
    <property type="term" value="F:sequence-specific DNA binding"/>
    <property type="evidence" value="ECO:0007669"/>
    <property type="project" value="TreeGrafter"/>
</dbReference>
<dbReference type="Gene3D" id="3.30.70.1290">
    <property type="entry name" value="Transposase IS200-like"/>
    <property type="match status" value="1"/>
</dbReference>
<evidence type="ECO:0000313" key="3">
    <source>
        <dbReference type="Proteomes" id="UP000051802"/>
    </source>
</evidence>
<keyword evidence="3" id="KW-1185">Reference proteome</keyword>
<dbReference type="PANTHER" id="PTHR36966">
    <property type="entry name" value="REP-ASSOCIATED TYROSINE TRANSPOSASE"/>
    <property type="match status" value="1"/>
</dbReference>
<dbReference type="OrthoDB" id="9791101at2"/>
<dbReference type="STRING" id="676599.ARC20_06460"/>
<dbReference type="Pfam" id="PF01797">
    <property type="entry name" value="Y1_Tnp"/>
    <property type="match status" value="1"/>
</dbReference>
<feature type="domain" description="Transposase IS200-like" evidence="1">
    <location>
        <begin position="1"/>
        <end position="109"/>
    </location>
</feature>
<reference evidence="2 3" key="1">
    <citation type="submission" date="2015-10" db="EMBL/GenBank/DDBJ databases">
        <title>Genome sequencing and analysis of members of genus Stenotrophomonas.</title>
        <authorList>
            <person name="Patil P.P."/>
            <person name="Midha S."/>
            <person name="Patil P.B."/>
        </authorList>
    </citation>
    <scope>NUCLEOTIDE SEQUENCE [LARGE SCALE GENOMIC DNA]</scope>
    <source>
        <strain evidence="2 3">JCM 16536</strain>
    </source>
</reference>